<evidence type="ECO:0000256" key="6">
    <source>
        <dbReference type="SAM" id="MobiDB-lite"/>
    </source>
</evidence>
<dbReference type="GO" id="GO:0022857">
    <property type="term" value="F:transmembrane transporter activity"/>
    <property type="evidence" value="ECO:0007669"/>
    <property type="project" value="InterPro"/>
</dbReference>
<evidence type="ECO:0000313" key="9">
    <source>
        <dbReference type="EMBL" id="SCV67278.1"/>
    </source>
</evidence>
<reference evidence="10" key="1">
    <citation type="submission" date="2016-09" db="EMBL/GenBank/DDBJ databases">
        <authorList>
            <person name="Jeantristanb JTB J.-T."/>
            <person name="Ricardo R."/>
        </authorList>
    </citation>
    <scope>NUCLEOTIDE SEQUENCE [LARGE SCALE GENOMIC DNA]</scope>
</reference>
<feature type="transmembrane region" description="Helical" evidence="7">
    <location>
        <begin position="427"/>
        <end position="446"/>
    </location>
</feature>
<feature type="transmembrane region" description="Helical" evidence="7">
    <location>
        <begin position="166"/>
        <end position="188"/>
    </location>
</feature>
<evidence type="ECO:0000313" key="10">
    <source>
        <dbReference type="Proteomes" id="UP000198372"/>
    </source>
</evidence>
<keyword evidence="10" id="KW-1185">Reference proteome</keyword>
<dbReference type="PROSITE" id="PS50850">
    <property type="entry name" value="MFS"/>
    <property type="match status" value="1"/>
</dbReference>
<dbReference type="SUPFAM" id="SSF103473">
    <property type="entry name" value="MFS general substrate transporter"/>
    <property type="match status" value="1"/>
</dbReference>
<feature type="region of interest" description="Disordered" evidence="6">
    <location>
        <begin position="1"/>
        <end position="39"/>
    </location>
</feature>
<proteinExistence type="predicted"/>
<name>A0A238F7X9_9BASI</name>
<evidence type="ECO:0000256" key="7">
    <source>
        <dbReference type="SAM" id="Phobius"/>
    </source>
</evidence>
<keyword evidence="4 7" id="KW-1133">Transmembrane helix</keyword>
<dbReference type="PANTHER" id="PTHR23511:SF3">
    <property type="entry name" value="MAJOR FACILITATOR SUPERFAMILY (MFS) PROFILE DOMAIN-CONTAINING PROTEIN"/>
    <property type="match status" value="1"/>
</dbReference>
<dbReference type="Gene3D" id="1.20.1250.20">
    <property type="entry name" value="MFS general substrate transporter like domains"/>
    <property type="match status" value="1"/>
</dbReference>
<feature type="transmembrane region" description="Helical" evidence="7">
    <location>
        <begin position="279"/>
        <end position="302"/>
    </location>
</feature>
<evidence type="ECO:0000256" key="4">
    <source>
        <dbReference type="ARBA" id="ARBA00022989"/>
    </source>
</evidence>
<dbReference type="AlphaFoldDB" id="A0A238F7X9"/>
<comment type="subcellular location">
    <subcellularLocation>
        <location evidence="1">Membrane</location>
        <topology evidence="1">Multi-pass membrane protein</topology>
    </subcellularLocation>
</comment>
<organism evidence="9 10">
    <name type="scientific">Microbotryum intermedium</name>
    <dbReference type="NCBI Taxonomy" id="269621"/>
    <lineage>
        <taxon>Eukaryota</taxon>
        <taxon>Fungi</taxon>
        <taxon>Dikarya</taxon>
        <taxon>Basidiomycota</taxon>
        <taxon>Pucciniomycotina</taxon>
        <taxon>Microbotryomycetes</taxon>
        <taxon>Microbotryales</taxon>
        <taxon>Microbotryaceae</taxon>
        <taxon>Microbotryum</taxon>
    </lineage>
</organism>
<dbReference type="PANTHER" id="PTHR23511">
    <property type="entry name" value="SYNAPTIC VESICLE GLYCOPROTEIN 2"/>
    <property type="match status" value="1"/>
</dbReference>
<dbReference type="EMBL" id="FMSP01000001">
    <property type="protein sequence ID" value="SCV67278.1"/>
    <property type="molecule type" value="Genomic_DNA"/>
</dbReference>
<feature type="compositionally biased region" description="Acidic residues" evidence="6">
    <location>
        <begin position="1"/>
        <end position="12"/>
    </location>
</feature>
<keyword evidence="5 7" id="KW-0472">Membrane</keyword>
<gene>
    <name evidence="9" type="ORF">BQ2448_5924</name>
</gene>
<dbReference type="OrthoDB" id="3936150at2759"/>
<feature type="transmembrane region" description="Helical" evidence="7">
    <location>
        <begin position="194"/>
        <end position="217"/>
    </location>
</feature>
<accession>A0A238F7X9</accession>
<sequence length="570" mass="62067">MTAQGFEDDDVLQCDHRPRAAPGSDAELPTGDKEDEGAYKDGLYGGDLTLYERKSLLINRELDAMGLGRYQKCIWLLCGFGYMLELLWAQAFGLIATPLYQELNVTGGAQTILVKGAVLHQLTIVATDLLVLDFFFCADIFTAFSAGLTVGAFTFGLGVDVIGRKWCFNLTCLITSIFGLLVASPSNYNTICGLTAFCGFGLGGNIPIDATIVLEFLPQNRRWLLPLLSMWQPVGVVLNCTIAFGLVPRYRCNTDLLPCELVQSGAACCTRSSNIGWRLLMIVCGAITLSVFVLQFFVFDFLEAPKYLLARGRDAEAIKVVHKIAAFNRVALPQLSIAEFEAIDCEFPQQEMDTSKKSVVKQTLGRFKHLRGLFDTKRLGFTTVLLWIVYMGDFWSFNLAASFLPIILARRGQTAGQSVTETYRLTIYVYLPGILGTVLAAACVELPGAGRKWSLVFGAIVQGVSTAMYTQVDTIKASVGLNALEYTMQSFFNAVLYGFTPGVFPAPIRGSAAGLCSTFGRLAGIVAPIAARPYIDGNSNGVLWLAVGGISVSAFFLVFLPIETRGRASY</sequence>
<dbReference type="GO" id="GO:0016020">
    <property type="term" value="C:membrane"/>
    <property type="evidence" value="ECO:0007669"/>
    <property type="project" value="UniProtKB-SubCell"/>
</dbReference>
<evidence type="ECO:0000259" key="8">
    <source>
        <dbReference type="PROSITE" id="PS50850"/>
    </source>
</evidence>
<protein>
    <submittedName>
        <fullName evidence="9">BQ2448_5924 protein</fullName>
    </submittedName>
</protein>
<feature type="compositionally biased region" description="Basic and acidic residues" evidence="6">
    <location>
        <begin position="30"/>
        <end position="39"/>
    </location>
</feature>
<evidence type="ECO:0000256" key="2">
    <source>
        <dbReference type="ARBA" id="ARBA00022448"/>
    </source>
</evidence>
<evidence type="ECO:0000256" key="3">
    <source>
        <dbReference type="ARBA" id="ARBA00022692"/>
    </source>
</evidence>
<dbReference type="STRING" id="269621.A0A238F7X9"/>
<dbReference type="Proteomes" id="UP000198372">
    <property type="component" value="Unassembled WGS sequence"/>
</dbReference>
<evidence type="ECO:0000256" key="5">
    <source>
        <dbReference type="ARBA" id="ARBA00023136"/>
    </source>
</evidence>
<feature type="transmembrane region" description="Helical" evidence="7">
    <location>
        <begin position="74"/>
        <end position="96"/>
    </location>
</feature>
<feature type="transmembrane region" description="Helical" evidence="7">
    <location>
        <begin position="541"/>
        <end position="562"/>
    </location>
</feature>
<feature type="transmembrane region" description="Helical" evidence="7">
    <location>
        <begin position="224"/>
        <end position="247"/>
    </location>
</feature>
<dbReference type="InterPro" id="IPR036259">
    <property type="entry name" value="MFS_trans_sf"/>
</dbReference>
<keyword evidence="2" id="KW-0813">Transport</keyword>
<keyword evidence="3 7" id="KW-0812">Transmembrane</keyword>
<dbReference type="InterPro" id="IPR020846">
    <property type="entry name" value="MFS_dom"/>
</dbReference>
<dbReference type="InterPro" id="IPR005828">
    <property type="entry name" value="MFS_sugar_transport-like"/>
</dbReference>
<dbReference type="Pfam" id="PF00083">
    <property type="entry name" value="Sugar_tr"/>
    <property type="match status" value="1"/>
</dbReference>
<feature type="domain" description="Major facilitator superfamily (MFS) profile" evidence="8">
    <location>
        <begin position="74"/>
        <end position="565"/>
    </location>
</feature>
<evidence type="ECO:0000256" key="1">
    <source>
        <dbReference type="ARBA" id="ARBA00004141"/>
    </source>
</evidence>
<feature type="transmembrane region" description="Helical" evidence="7">
    <location>
        <begin position="140"/>
        <end position="159"/>
    </location>
</feature>
<feature type="transmembrane region" description="Helical" evidence="7">
    <location>
        <begin position="384"/>
        <end position="407"/>
    </location>
</feature>